<dbReference type="Pfam" id="PF08447">
    <property type="entry name" value="PAS_3"/>
    <property type="match status" value="1"/>
</dbReference>
<dbReference type="CDD" id="cd00130">
    <property type="entry name" value="PAS"/>
    <property type="match status" value="1"/>
</dbReference>
<dbReference type="Proteomes" id="UP001596174">
    <property type="component" value="Unassembled WGS sequence"/>
</dbReference>
<dbReference type="EMBL" id="JBHSQJ010000099">
    <property type="protein sequence ID" value="MFC5909999.1"/>
    <property type="molecule type" value="Genomic_DNA"/>
</dbReference>
<dbReference type="InterPro" id="IPR036457">
    <property type="entry name" value="PPM-type-like_dom_sf"/>
</dbReference>
<keyword evidence="1" id="KW-0378">Hydrolase</keyword>
<dbReference type="PANTHER" id="PTHR43156">
    <property type="entry name" value="STAGE II SPORULATION PROTEIN E-RELATED"/>
    <property type="match status" value="1"/>
</dbReference>
<dbReference type="Gene3D" id="3.60.40.10">
    <property type="entry name" value="PPM-type phosphatase domain"/>
    <property type="match status" value="1"/>
</dbReference>
<evidence type="ECO:0000256" key="1">
    <source>
        <dbReference type="ARBA" id="ARBA00022801"/>
    </source>
</evidence>
<dbReference type="InterPro" id="IPR000014">
    <property type="entry name" value="PAS"/>
</dbReference>
<organism evidence="5 6">
    <name type="scientific">Streptacidiphilus monticola</name>
    <dbReference type="NCBI Taxonomy" id="2161674"/>
    <lineage>
        <taxon>Bacteria</taxon>
        <taxon>Bacillati</taxon>
        <taxon>Actinomycetota</taxon>
        <taxon>Actinomycetes</taxon>
        <taxon>Kitasatosporales</taxon>
        <taxon>Streptomycetaceae</taxon>
        <taxon>Streptacidiphilus</taxon>
    </lineage>
</organism>
<dbReference type="SUPFAM" id="SSF55781">
    <property type="entry name" value="GAF domain-like"/>
    <property type="match status" value="1"/>
</dbReference>
<keyword evidence="3" id="KW-0804">Transcription</keyword>
<dbReference type="PROSITE" id="PS50921">
    <property type="entry name" value="ANTAR"/>
    <property type="match status" value="1"/>
</dbReference>
<dbReference type="SUPFAM" id="SSF55785">
    <property type="entry name" value="PYP-like sensor domain (PAS domain)"/>
    <property type="match status" value="1"/>
</dbReference>
<keyword evidence="2" id="KW-0805">Transcription regulation</keyword>
<dbReference type="Pfam" id="PF07228">
    <property type="entry name" value="SpoIIE"/>
    <property type="match status" value="1"/>
</dbReference>
<dbReference type="InterPro" id="IPR052016">
    <property type="entry name" value="Bact_Sigma-Reg"/>
</dbReference>
<evidence type="ECO:0000313" key="6">
    <source>
        <dbReference type="Proteomes" id="UP001596174"/>
    </source>
</evidence>
<evidence type="ECO:0000313" key="5">
    <source>
        <dbReference type="EMBL" id="MFC5909999.1"/>
    </source>
</evidence>
<dbReference type="SUPFAM" id="SSF81606">
    <property type="entry name" value="PP2C-like"/>
    <property type="match status" value="1"/>
</dbReference>
<protein>
    <submittedName>
        <fullName evidence="5">SpoIIE family protein phosphatase</fullName>
    </submittedName>
</protein>
<proteinExistence type="predicted"/>
<dbReference type="SMART" id="SM00331">
    <property type="entry name" value="PP2C_SIG"/>
    <property type="match status" value="1"/>
</dbReference>
<dbReference type="InterPro" id="IPR001932">
    <property type="entry name" value="PPM-type_phosphatase-like_dom"/>
</dbReference>
<dbReference type="InterPro" id="IPR011006">
    <property type="entry name" value="CheY-like_superfamily"/>
</dbReference>
<sequence>MRSEPETTALSVAVPAQVGGGDGMGRLASLVVRLQREIESAHTAAEGRAVIEMAKGLLMERLGCSAREASLQLGRLAEQAGLSPLEVAADLVGQAMPRAAAEGLAGEEASRLRSAENAALAAHDCEAVADSLLRHALAPLGAVAVALWAALPDSSLALAGTAGITEQECHRWRHVPPRLLTPARLALSRRQALHLSRLGDVGAASIAETELADHGRVAVPARVHGRTVGVLEIVWGADPPPETPALARQLESLGEVAAHALDLHEPLPTASLEAVYPQLRELSDLADGLDSAALVLAPAVNADGVLTDFRIHHVNPHFADPGGRPRAALTGRGLLEAYPLAAAPAGLFDAVEHVYATGEPFRAPLQLSALVDALEIHSRARASLSRHGACVLLVWRTEAESDRLANLLQHAQRLGRIAGFEEDFRTGEVTWNEPLFDLYGLTPGEDKLVHLEDIGSYVHGDDHHAVHRFLRTLLRHHRPAAAAFRLERADQVTRYIRVIAEPVLGPAGTLDGVRGAYQDISAQHWTEVALAATREQLAHTEAEARERNRLALRLQQAIMTPTRRAAALPGLQVAVRYRPAEQEHLVGGDWYDTLPLPGGRVLLSVGDVAGHGIEAATGMVALRNALRGLAATGAGPGQLLTWLNSVSLHLTDEVTATAVCAVFDPGTRELRWARAGHLPPVLVRDHAASPLPLGRGLLLGAVPEAEYEEQSVILQSGDTLLMFTDGLVERRDTALEAALNELLTHLPHDAPVDQLVDRLLVRSRSDTDDDTCLIAVSIS</sequence>
<evidence type="ECO:0000256" key="2">
    <source>
        <dbReference type="ARBA" id="ARBA00023015"/>
    </source>
</evidence>
<dbReference type="SUPFAM" id="SSF52172">
    <property type="entry name" value="CheY-like"/>
    <property type="match status" value="1"/>
</dbReference>
<dbReference type="Pfam" id="PF03861">
    <property type="entry name" value="ANTAR"/>
    <property type="match status" value="1"/>
</dbReference>
<dbReference type="Gene3D" id="3.30.450.20">
    <property type="entry name" value="PAS domain"/>
    <property type="match status" value="2"/>
</dbReference>
<dbReference type="InterPro" id="IPR036388">
    <property type="entry name" value="WH-like_DNA-bd_sf"/>
</dbReference>
<comment type="caution">
    <text evidence="5">The sequence shown here is derived from an EMBL/GenBank/DDBJ whole genome shotgun (WGS) entry which is preliminary data.</text>
</comment>
<accession>A0ABW1G5W9</accession>
<gene>
    <name evidence="5" type="ORF">ACFP3V_22620</name>
</gene>
<keyword evidence="6" id="KW-1185">Reference proteome</keyword>
<dbReference type="Gene3D" id="1.10.10.10">
    <property type="entry name" value="Winged helix-like DNA-binding domain superfamily/Winged helix DNA-binding domain"/>
    <property type="match status" value="1"/>
</dbReference>
<dbReference type="InterPro" id="IPR013655">
    <property type="entry name" value="PAS_fold_3"/>
</dbReference>
<reference evidence="6" key="1">
    <citation type="journal article" date="2019" name="Int. J. Syst. Evol. Microbiol.">
        <title>The Global Catalogue of Microorganisms (GCM) 10K type strain sequencing project: providing services to taxonomists for standard genome sequencing and annotation.</title>
        <authorList>
            <consortium name="The Broad Institute Genomics Platform"/>
            <consortium name="The Broad Institute Genome Sequencing Center for Infectious Disease"/>
            <person name="Wu L."/>
            <person name="Ma J."/>
        </authorList>
    </citation>
    <scope>NUCLEOTIDE SEQUENCE [LARGE SCALE GENOMIC DNA]</scope>
    <source>
        <strain evidence="6">JCM 4816</strain>
    </source>
</reference>
<dbReference type="InterPro" id="IPR005561">
    <property type="entry name" value="ANTAR"/>
</dbReference>
<dbReference type="InterPro" id="IPR035965">
    <property type="entry name" value="PAS-like_dom_sf"/>
</dbReference>
<dbReference type="InterPro" id="IPR029016">
    <property type="entry name" value="GAF-like_dom_sf"/>
</dbReference>
<name>A0ABW1G5W9_9ACTN</name>
<evidence type="ECO:0000256" key="3">
    <source>
        <dbReference type="ARBA" id="ARBA00023163"/>
    </source>
</evidence>
<evidence type="ECO:0000259" key="4">
    <source>
        <dbReference type="PROSITE" id="PS50921"/>
    </source>
</evidence>
<dbReference type="SMART" id="SM01012">
    <property type="entry name" value="ANTAR"/>
    <property type="match status" value="1"/>
</dbReference>
<dbReference type="PANTHER" id="PTHR43156:SF2">
    <property type="entry name" value="STAGE II SPORULATION PROTEIN E"/>
    <property type="match status" value="1"/>
</dbReference>
<feature type="domain" description="ANTAR" evidence="4">
    <location>
        <begin position="31"/>
        <end position="92"/>
    </location>
</feature>
<dbReference type="RefSeq" id="WP_380586388.1">
    <property type="nucleotide sequence ID" value="NZ_JBHSQJ010000099.1"/>
</dbReference>
<dbReference type="Gene3D" id="3.30.450.40">
    <property type="match status" value="1"/>
</dbReference>